<dbReference type="Pfam" id="PF09723">
    <property type="entry name" value="Zn_ribbon_8"/>
    <property type="match status" value="1"/>
</dbReference>
<dbReference type="PANTHER" id="PTHR34404:SF2">
    <property type="entry name" value="CONSERVED SERINE RICH PROTEIN"/>
    <property type="match status" value="1"/>
</dbReference>
<dbReference type="PANTHER" id="PTHR34404">
    <property type="entry name" value="REGULATORY PROTEIN, FMDB FAMILY"/>
    <property type="match status" value="1"/>
</dbReference>
<feature type="region of interest" description="Disordered" evidence="1">
    <location>
        <begin position="74"/>
        <end position="139"/>
    </location>
</feature>
<dbReference type="Proteomes" id="UP000069241">
    <property type="component" value="Chromosome"/>
</dbReference>
<keyword evidence="4" id="KW-1185">Reference proteome</keyword>
<dbReference type="InterPro" id="IPR013429">
    <property type="entry name" value="Regulatory_FmdB_Zinc_ribbon"/>
</dbReference>
<dbReference type="SMART" id="SM00834">
    <property type="entry name" value="CxxC_CXXC_SSSS"/>
    <property type="match status" value="1"/>
</dbReference>
<feature type="domain" description="Putative regulatory protein FmdB zinc ribbon" evidence="2">
    <location>
        <begin position="10"/>
        <end position="51"/>
    </location>
</feature>
<feature type="compositionally biased region" description="Low complexity" evidence="1">
    <location>
        <begin position="76"/>
        <end position="92"/>
    </location>
</feature>
<evidence type="ECO:0000259" key="2">
    <source>
        <dbReference type="SMART" id="SM00834"/>
    </source>
</evidence>
<gene>
    <name evidence="3" type="ORF">AXF13_14150</name>
</gene>
<proteinExistence type="predicted"/>
<reference evidence="4" key="1">
    <citation type="submission" date="2016-02" db="EMBL/GenBank/DDBJ databases">
        <authorList>
            <person name="Holder M.E."/>
            <person name="Ajami N.J."/>
            <person name="Petrosino J.F."/>
        </authorList>
    </citation>
    <scope>NUCLEOTIDE SEQUENCE [LARGE SCALE GENOMIC DNA]</scope>
    <source>
        <strain evidence="4">CCUG 45958</strain>
    </source>
</reference>
<organism evidence="3 4">
    <name type="scientific">Desulfovibrio fairfieldensis</name>
    <dbReference type="NCBI Taxonomy" id="44742"/>
    <lineage>
        <taxon>Bacteria</taxon>
        <taxon>Pseudomonadati</taxon>
        <taxon>Thermodesulfobacteriota</taxon>
        <taxon>Desulfovibrionia</taxon>
        <taxon>Desulfovibrionales</taxon>
        <taxon>Desulfovibrionaceae</taxon>
        <taxon>Desulfovibrio</taxon>
    </lineage>
</organism>
<dbReference type="EMBL" id="CP014229">
    <property type="protein sequence ID" value="AMD91173.1"/>
    <property type="molecule type" value="Genomic_DNA"/>
</dbReference>
<feature type="compositionally biased region" description="Basic and acidic residues" evidence="1">
    <location>
        <begin position="93"/>
        <end position="104"/>
    </location>
</feature>
<accession>A0A109WA84</accession>
<dbReference type="KEGG" id="dfi:AXF13_14150"/>
<dbReference type="STRING" id="44742.AXF13_14150"/>
<dbReference type="AlphaFoldDB" id="A0A109WA84"/>
<dbReference type="NCBIfam" id="TIGR02605">
    <property type="entry name" value="CxxC_CxxC_SSSS"/>
    <property type="match status" value="1"/>
</dbReference>
<evidence type="ECO:0000313" key="3">
    <source>
        <dbReference type="EMBL" id="AMD91173.1"/>
    </source>
</evidence>
<evidence type="ECO:0000313" key="4">
    <source>
        <dbReference type="Proteomes" id="UP000069241"/>
    </source>
</evidence>
<evidence type="ECO:0000256" key="1">
    <source>
        <dbReference type="SAM" id="MobiDB-lite"/>
    </source>
</evidence>
<sequence length="139" mass="14186">MEQAVIGVIMPIYEYQCPKCQRVFEEWVKASDAHGQEPCPDCGTPSPRIISQTSFVLKGGGWYVSDYGYRKGISEDGGAPAGSASDASAGEAKPAEAAKTDKAEAAPATAEKSAPAEKAVAKAAPPSKAAKPKGGAAAS</sequence>
<protein>
    <submittedName>
        <fullName evidence="3">Transcriptional regulator</fullName>
    </submittedName>
</protein>
<feature type="compositionally biased region" description="Low complexity" evidence="1">
    <location>
        <begin position="105"/>
        <end position="139"/>
    </location>
</feature>
<name>A0A109WA84_9BACT</name>